<comment type="caution">
    <text evidence="10">The sequence shown here is derived from an EMBL/GenBank/DDBJ whole genome shotgun (WGS) entry which is preliminary data.</text>
</comment>
<dbReference type="NCBIfam" id="NF006367">
    <property type="entry name" value="PRK08591.1"/>
    <property type="match status" value="1"/>
</dbReference>
<comment type="cofactor">
    <cofactor evidence="1">
        <name>biotin</name>
        <dbReference type="ChEBI" id="CHEBI:57586"/>
    </cofactor>
</comment>
<dbReference type="InterPro" id="IPR005482">
    <property type="entry name" value="Biotin_COase_C"/>
</dbReference>
<dbReference type="Gene3D" id="3.30.700.40">
    <property type="match status" value="1"/>
</dbReference>
<dbReference type="PROSITE" id="PS00188">
    <property type="entry name" value="BIOTIN"/>
    <property type="match status" value="1"/>
</dbReference>
<dbReference type="SUPFAM" id="SSF51230">
    <property type="entry name" value="Single hybrid motif"/>
    <property type="match status" value="1"/>
</dbReference>
<keyword evidence="4 6" id="KW-0067">ATP-binding</keyword>
<evidence type="ECO:0000256" key="2">
    <source>
        <dbReference type="ARBA" id="ARBA00022598"/>
    </source>
</evidence>
<organism evidence="10 11">
    <name type="scientific">Alteromonas arenosi</name>
    <dbReference type="NCBI Taxonomy" id="3055817"/>
    <lineage>
        <taxon>Bacteria</taxon>
        <taxon>Pseudomonadati</taxon>
        <taxon>Pseudomonadota</taxon>
        <taxon>Gammaproteobacteria</taxon>
        <taxon>Alteromonadales</taxon>
        <taxon>Alteromonadaceae</taxon>
        <taxon>Alteromonas/Salinimonas group</taxon>
        <taxon>Alteromonas</taxon>
    </lineage>
</organism>
<dbReference type="InterPro" id="IPR011054">
    <property type="entry name" value="Rudment_hybrid_motif"/>
</dbReference>
<dbReference type="Pfam" id="PF02785">
    <property type="entry name" value="Biotin_carb_C"/>
    <property type="match status" value="1"/>
</dbReference>
<evidence type="ECO:0000256" key="3">
    <source>
        <dbReference type="ARBA" id="ARBA00022741"/>
    </source>
</evidence>
<dbReference type="InterPro" id="IPR011053">
    <property type="entry name" value="Single_hybrid_motif"/>
</dbReference>
<evidence type="ECO:0000256" key="1">
    <source>
        <dbReference type="ARBA" id="ARBA00001953"/>
    </source>
</evidence>
<evidence type="ECO:0000256" key="5">
    <source>
        <dbReference type="ARBA" id="ARBA00023267"/>
    </source>
</evidence>
<dbReference type="Gene3D" id="2.40.50.100">
    <property type="match status" value="1"/>
</dbReference>
<feature type="domain" description="Lipoyl-binding" evidence="7">
    <location>
        <begin position="594"/>
        <end position="665"/>
    </location>
</feature>
<dbReference type="PROSITE" id="PS00866">
    <property type="entry name" value="CPSASE_1"/>
    <property type="match status" value="1"/>
</dbReference>
<keyword evidence="5" id="KW-0092">Biotin</keyword>
<dbReference type="InterPro" id="IPR011761">
    <property type="entry name" value="ATP-grasp"/>
</dbReference>
<evidence type="ECO:0000256" key="4">
    <source>
        <dbReference type="ARBA" id="ARBA00022840"/>
    </source>
</evidence>
<dbReference type="InterPro" id="IPR005479">
    <property type="entry name" value="CPAse_ATP-bd"/>
</dbReference>
<dbReference type="PROSITE" id="PS50968">
    <property type="entry name" value="BIOTINYL_LIPOYL"/>
    <property type="match status" value="1"/>
</dbReference>
<dbReference type="Pfam" id="PF00364">
    <property type="entry name" value="Biotin_lipoyl"/>
    <property type="match status" value="1"/>
</dbReference>
<dbReference type="InterPro" id="IPR050856">
    <property type="entry name" value="Biotin_carboxylase_complex"/>
</dbReference>
<evidence type="ECO:0000313" key="11">
    <source>
        <dbReference type="Proteomes" id="UP001234343"/>
    </source>
</evidence>
<gene>
    <name evidence="10" type="ORF">QTP81_10750</name>
</gene>
<evidence type="ECO:0000256" key="6">
    <source>
        <dbReference type="PROSITE-ProRule" id="PRU00409"/>
    </source>
</evidence>
<accession>A0ABT7SY36</accession>
<dbReference type="CDD" id="cd06850">
    <property type="entry name" value="biotinyl_domain"/>
    <property type="match status" value="1"/>
</dbReference>
<dbReference type="PROSITE" id="PS50975">
    <property type="entry name" value="ATP_GRASP"/>
    <property type="match status" value="1"/>
</dbReference>
<dbReference type="SUPFAM" id="SSF51246">
    <property type="entry name" value="Rudiment single hybrid motif"/>
    <property type="match status" value="1"/>
</dbReference>
<keyword evidence="11" id="KW-1185">Reference proteome</keyword>
<dbReference type="EMBL" id="JAUCBP010000007">
    <property type="protein sequence ID" value="MDM7861075.1"/>
    <property type="molecule type" value="Genomic_DNA"/>
</dbReference>
<dbReference type="Pfam" id="PF02786">
    <property type="entry name" value="CPSase_L_D2"/>
    <property type="match status" value="1"/>
</dbReference>
<protein>
    <submittedName>
        <fullName evidence="10">Acetyl/propionyl/methylcrotonyl-CoA carboxylase subunit alpha</fullName>
    </submittedName>
</protein>
<dbReference type="InterPro" id="IPR016185">
    <property type="entry name" value="PreATP-grasp_dom_sf"/>
</dbReference>
<dbReference type="PROSITE" id="PS00867">
    <property type="entry name" value="CPSASE_2"/>
    <property type="match status" value="1"/>
</dbReference>
<dbReference type="Pfam" id="PF21139">
    <property type="entry name" value="BT_MCC_alpha"/>
    <property type="match status" value="1"/>
</dbReference>
<dbReference type="InterPro" id="IPR011764">
    <property type="entry name" value="Biotin_carboxylation_dom"/>
</dbReference>
<dbReference type="SMART" id="SM00878">
    <property type="entry name" value="Biotin_carb_C"/>
    <property type="match status" value="1"/>
</dbReference>
<dbReference type="PANTHER" id="PTHR18866:SF33">
    <property type="entry name" value="METHYLCROTONOYL-COA CARBOXYLASE SUBUNIT ALPHA, MITOCHONDRIAL-RELATED"/>
    <property type="match status" value="1"/>
</dbReference>
<reference evidence="10 11" key="1">
    <citation type="submission" date="2023-06" db="EMBL/GenBank/DDBJ databases">
        <title>Alteromonas sp. ASW11-36 isolated from intertidal sand.</title>
        <authorList>
            <person name="Li Y."/>
        </authorList>
    </citation>
    <scope>NUCLEOTIDE SEQUENCE [LARGE SCALE GENOMIC DNA]</scope>
    <source>
        <strain evidence="10 11">ASW11-36</strain>
    </source>
</reference>
<dbReference type="Gene3D" id="3.30.470.20">
    <property type="entry name" value="ATP-grasp fold, B domain"/>
    <property type="match status" value="1"/>
</dbReference>
<proteinExistence type="predicted"/>
<evidence type="ECO:0000313" key="10">
    <source>
        <dbReference type="EMBL" id="MDM7861075.1"/>
    </source>
</evidence>
<evidence type="ECO:0000259" key="9">
    <source>
        <dbReference type="PROSITE" id="PS50979"/>
    </source>
</evidence>
<dbReference type="PANTHER" id="PTHR18866">
    <property type="entry name" value="CARBOXYLASE:PYRUVATE/ACETYL-COA/PROPIONYL-COA CARBOXYLASE"/>
    <property type="match status" value="1"/>
</dbReference>
<feature type="domain" description="ATP-grasp" evidence="8">
    <location>
        <begin position="120"/>
        <end position="317"/>
    </location>
</feature>
<dbReference type="SUPFAM" id="SSF52440">
    <property type="entry name" value="PreATP-grasp domain"/>
    <property type="match status" value="1"/>
</dbReference>
<dbReference type="InterPro" id="IPR000089">
    <property type="entry name" value="Biotin_lipoyl"/>
</dbReference>
<dbReference type="PROSITE" id="PS50979">
    <property type="entry name" value="BC"/>
    <property type="match status" value="1"/>
</dbReference>
<dbReference type="RefSeq" id="WP_289365410.1">
    <property type="nucleotide sequence ID" value="NZ_JAUCBP010000007.1"/>
</dbReference>
<dbReference type="Pfam" id="PF00289">
    <property type="entry name" value="Biotin_carb_N"/>
    <property type="match status" value="1"/>
</dbReference>
<name>A0ABT7SY36_9ALTE</name>
<evidence type="ECO:0000259" key="8">
    <source>
        <dbReference type="PROSITE" id="PS50975"/>
    </source>
</evidence>
<dbReference type="InterPro" id="IPR001882">
    <property type="entry name" value="Biotin_BS"/>
</dbReference>
<dbReference type="InterPro" id="IPR005481">
    <property type="entry name" value="BC-like_N"/>
</dbReference>
<dbReference type="InterPro" id="IPR048429">
    <property type="entry name" value="MCC_alpha_BT"/>
</dbReference>
<dbReference type="Proteomes" id="UP001234343">
    <property type="component" value="Unassembled WGS sequence"/>
</dbReference>
<keyword evidence="3 6" id="KW-0547">Nucleotide-binding</keyword>
<feature type="domain" description="Biotin carboxylation" evidence="9">
    <location>
        <begin position="1"/>
        <end position="447"/>
    </location>
</feature>
<evidence type="ECO:0000259" key="7">
    <source>
        <dbReference type="PROSITE" id="PS50968"/>
    </source>
</evidence>
<dbReference type="SUPFAM" id="SSF56059">
    <property type="entry name" value="Glutathione synthetase ATP-binding domain-like"/>
    <property type="match status" value="1"/>
</dbReference>
<sequence>MINKLLIANRGEITCRIIRTAKRLGIATVAVYSDADANALHVQMADEAVHIGGSASKDSYLKGDIIIAAAKKTGAQAIHPGYGFLSENATFAQQCSDNDIIFVGPPIGAIEAMGSKSAAKTIMEQAAVPLVPGYHGEQQSEEMLKQAADNIGYPVLLKAAAGGGGKGMRQVHSAAEFSAGLAAAKREAMASFNDDVMLVEKYLTQPRHVEIQVFCDHHGNGVYLFERDCSVQRRHQKVIEEAPAPGLPEEIRSAMGEAALTAAKAINYVGAGTVEFLYDSDGSFYFMEMNTRLQVEHPVTEMITGQDLVEWQLRVASGEPLPATQEQLTITGHAFEARVYAEDPNNEFLPATGVLSTLRPPQENSFVRVDTGVLEGDTVSVFYDPMIAKLIVWDEDRGKALQRMALALQDYHIHGVTTNIEFLYNIATSDPFVNADLTTGFIDDHYDALFASHLASDEMLIYAALGVLLNQTPVTVQQGPIAGWVSPAHIADGWRANEDHMQSIQLRLSCGDVVDVSAVFVSRREQNTWKISINGKSHMCSGRLHDGKLDANVDGHRQQLTLASDHNHYHVFGDRQSLQFEHVLPDLGIDDNADNEGGLTAPMNGTIVSLLVEPETPVEAGTPLLIMEAMKMEHTIKAPTNGTVQEFFFSAGALVDGGAALLEFTADE</sequence>
<keyword evidence="2" id="KW-0436">Ligase</keyword>